<evidence type="ECO:0000256" key="6">
    <source>
        <dbReference type="ARBA" id="ARBA00023136"/>
    </source>
</evidence>
<comment type="caution">
    <text evidence="10">The sequence shown here is derived from an EMBL/GenBank/DDBJ whole genome shotgun (WGS) entry which is preliminary data.</text>
</comment>
<keyword evidence="5 9" id="KW-1133">Transmembrane helix</keyword>
<evidence type="ECO:0000256" key="5">
    <source>
        <dbReference type="ARBA" id="ARBA00022989"/>
    </source>
</evidence>
<comment type="similarity">
    <text evidence="7">Belongs to the MptA/B family.</text>
</comment>
<feature type="transmembrane region" description="Helical" evidence="9">
    <location>
        <begin position="430"/>
        <end position="449"/>
    </location>
</feature>
<evidence type="ECO:0000313" key="11">
    <source>
        <dbReference type="Proteomes" id="UP000233249"/>
    </source>
</evidence>
<sequence length="502" mass="53079">MALRCSALRPVPLGAAATALIAVGSFGAGATRNRGGVLRSLGLDSFSYGHGAGIANTLLWLGIILLVSAWVLAGRGVLSRRPDSADSLRLIRRCLVAWIAPLVLAAPMLSRDAYSYLMQGAMLRDGFDPYTQGAAINPGPMLLEVSHDWRNTTTPYGPLHLWIGEGITRIVGDNITAGLLLYKALSILGFAAMAWSIPLLARSLGASPALALWIGAANPVMLLHLVGGMHNESMMVGLVSVGLVCATRHRYGAAIFFIAVAVSLKATAAFTLPFVVWMALRRHTTDATSVPRRVGAFLGIAALGAALTVAVVAAITWASRSSWGWLAEISGNSKVINPLALPSLLAGVVTDFLLLFDGSLTFNVPLGFLRSASMICMALGLVAAWWLFRSSAAQAMRGIAVAYCVAFLFNSVTLPWYYASLLSVLAVTPIPRWALGWATGLSIVVTLAFTGSGNHQLYNPAWMLCSALAAWALTSWLMRPLDREGREESAAESIAPSPAPAA</sequence>
<feature type="transmembrane region" description="Helical" evidence="9">
    <location>
        <begin position="180"/>
        <end position="201"/>
    </location>
</feature>
<name>A0A2N0X9I8_9CORY</name>
<feature type="transmembrane region" description="Helical" evidence="9">
    <location>
        <begin position="54"/>
        <end position="78"/>
    </location>
</feature>
<evidence type="ECO:0000313" key="10">
    <source>
        <dbReference type="EMBL" id="PKF69386.1"/>
    </source>
</evidence>
<dbReference type="InterPro" id="IPR049829">
    <property type="entry name" value="MptA/B-like"/>
</dbReference>
<feature type="transmembrane region" description="Helical" evidence="9">
    <location>
        <begin position="208"/>
        <end position="227"/>
    </location>
</feature>
<dbReference type="InterPro" id="IPR017822">
    <property type="entry name" value="MptA-like"/>
</dbReference>
<gene>
    <name evidence="10" type="ORF">CXB45_01660</name>
</gene>
<feature type="transmembrane region" description="Helical" evidence="9">
    <location>
        <begin position="461"/>
        <end position="478"/>
    </location>
</feature>
<feature type="transmembrane region" description="Helical" evidence="9">
    <location>
        <begin position="339"/>
        <end position="356"/>
    </location>
</feature>
<dbReference type="STRING" id="1121365.GCA_000375365_00245"/>
<reference evidence="10 11" key="1">
    <citation type="submission" date="2017-12" db="EMBL/GenBank/DDBJ databases">
        <title>Corynebacterium mastitidis 16-1433 Genome.</title>
        <authorList>
            <person name="Gulvik C.A."/>
        </authorList>
    </citation>
    <scope>NUCLEOTIDE SEQUENCE [LARGE SCALE GENOMIC DNA]</scope>
    <source>
        <strain evidence="10 11">16-1433</strain>
    </source>
</reference>
<feature type="transmembrane region" description="Helical" evidence="9">
    <location>
        <begin position="400"/>
        <end position="418"/>
    </location>
</feature>
<keyword evidence="6 9" id="KW-0472">Membrane</keyword>
<feature type="transmembrane region" description="Helical" evidence="9">
    <location>
        <begin position="368"/>
        <end position="388"/>
    </location>
</feature>
<protein>
    <recommendedName>
        <fullName evidence="8">Alpha-(1-&gt;6)-mannopyranosyltransferase A</fullName>
    </recommendedName>
</protein>
<dbReference type="GO" id="GO:0016757">
    <property type="term" value="F:glycosyltransferase activity"/>
    <property type="evidence" value="ECO:0007669"/>
    <property type="project" value="UniProtKB-KW"/>
</dbReference>
<dbReference type="GO" id="GO:0016020">
    <property type="term" value="C:membrane"/>
    <property type="evidence" value="ECO:0007669"/>
    <property type="project" value="UniProtKB-SubCell"/>
</dbReference>
<organism evidence="10 11">
    <name type="scientific">Corynebacterium mastitidis</name>
    <dbReference type="NCBI Taxonomy" id="161890"/>
    <lineage>
        <taxon>Bacteria</taxon>
        <taxon>Bacillati</taxon>
        <taxon>Actinomycetota</taxon>
        <taxon>Actinomycetes</taxon>
        <taxon>Mycobacteriales</taxon>
        <taxon>Corynebacteriaceae</taxon>
        <taxon>Corynebacterium</taxon>
    </lineage>
</organism>
<evidence type="ECO:0000256" key="3">
    <source>
        <dbReference type="ARBA" id="ARBA00022679"/>
    </source>
</evidence>
<keyword evidence="4 9" id="KW-0812">Transmembrane</keyword>
<dbReference type="NCBIfam" id="TIGR03459">
    <property type="entry name" value="crt_membr"/>
    <property type="match status" value="1"/>
</dbReference>
<dbReference type="Proteomes" id="UP000233249">
    <property type="component" value="Unassembled WGS sequence"/>
</dbReference>
<proteinExistence type="inferred from homology"/>
<dbReference type="EMBL" id="PJAF01000003">
    <property type="protein sequence ID" value="PKF69386.1"/>
    <property type="molecule type" value="Genomic_DNA"/>
</dbReference>
<dbReference type="RefSeq" id="WP_101172906.1">
    <property type="nucleotide sequence ID" value="NZ_JAKRKB010000004.1"/>
</dbReference>
<keyword evidence="2" id="KW-0328">Glycosyltransferase</keyword>
<dbReference type="NCBIfam" id="NF038066">
    <property type="entry name" value="MptB"/>
    <property type="match status" value="1"/>
</dbReference>
<evidence type="ECO:0000256" key="8">
    <source>
        <dbReference type="NCBIfam" id="TIGR03459"/>
    </source>
</evidence>
<dbReference type="Pfam" id="PF26314">
    <property type="entry name" value="MptA_B_family"/>
    <property type="match status" value="1"/>
</dbReference>
<accession>A0A2N0X9I8</accession>
<feature type="transmembrane region" description="Helical" evidence="9">
    <location>
        <begin position="296"/>
        <end position="318"/>
    </location>
</feature>
<keyword evidence="3 10" id="KW-0808">Transferase</keyword>
<evidence type="ECO:0000256" key="7">
    <source>
        <dbReference type="ARBA" id="ARBA00043987"/>
    </source>
</evidence>
<evidence type="ECO:0000256" key="4">
    <source>
        <dbReference type="ARBA" id="ARBA00022692"/>
    </source>
</evidence>
<dbReference type="AlphaFoldDB" id="A0A2N0X9I8"/>
<comment type="subcellular location">
    <subcellularLocation>
        <location evidence="1">Membrane</location>
        <topology evidence="1">Multi-pass membrane protein</topology>
    </subcellularLocation>
</comment>
<evidence type="ECO:0000256" key="2">
    <source>
        <dbReference type="ARBA" id="ARBA00022676"/>
    </source>
</evidence>
<evidence type="ECO:0000256" key="1">
    <source>
        <dbReference type="ARBA" id="ARBA00004141"/>
    </source>
</evidence>
<dbReference type="OrthoDB" id="5242303at2"/>
<feature type="transmembrane region" description="Helical" evidence="9">
    <location>
        <begin position="90"/>
        <end position="109"/>
    </location>
</feature>
<feature type="transmembrane region" description="Helical" evidence="9">
    <location>
        <begin position="256"/>
        <end position="276"/>
    </location>
</feature>
<evidence type="ECO:0000256" key="9">
    <source>
        <dbReference type="SAM" id="Phobius"/>
    </source>
</evidence>